<organism evidence="1">
    <name type="scientific">marine sediment metagenome</name>
    <dbReference type="NCBI Taxonomy" id="412755"/>
    <lineage>
        <taxon>unclassified sequences</taxon>
        <taxon>metagenomes</taxon>
        <taxon>ecological metagenomes</taxon>
    </lineage>
</organism>
<evidence type="ECO:0000313" key="1">
    <source>
        <dbReference type="EMBL" id="GAI68011.1"/>
    </source>
</evidence>
<sequence length="71" mass="8612">EKITHNKVYLMETVLTLPKEFSELLFDDPDGKARYKKCINIFLKKFEIFLRPDKRKRENLCNTPHTRLQRC</sequence>
<protein>
    <submittedName>
        <fullName evidence="1">Uncharacterized protein</fullName>
    </submittedName>
</protein>
<feature type="non-terminal residue" evidence="1">
    <location>
        <position position="1"/>
    </location>
</feature>
<proteinExistence type="predicted"/>
<dbReference type="EMBL" id="BARW01002141">
    <property type="protein sequence ID" value="GAI68011.1"/>
    <property type="molecule type" value="Genomic_DNA"/>
</dbReference>
<gene>
    <name evidence="1" type="ORF">S12H4_06187</name>
</gene>
<reference evidence="1" key="1">
    <citation type="journal article" date="2014" name="Front. Microbiol.">
        <title>High frequency of phylogenetically diverse reductive dehalogenase-homologous genes in deep subseafloor sedimentary metagenomes.</title>
        <authorList>
            <person name="Kawai M."/>
            <person name="Futagami T."/>
            <person name="Toyoda A."/>
            <person name="Takaki Y."/>
            <person name="Nishi S."/>
            <person name="Hori S."/>
            <person name="Arai W."/>
            <person name="Tsubouchi T."/>
            <person name="Morono Y."/>
            <person name="Uchiyama I."/>
            <person name="Ito T."/>
            <person name="Fujiyama A."/>
            <person name="Inagaki F."/>
            <person name="Takami H."/>
        </authorList>
    </citation>
    <scope>NUCLEOTIDE SEQUENCE</scope>
    <source>
        <strain evidence="1">Expedition CK06-06</strain>
    </source>
</reference>
<name>X1RM38_9ZZZZ</name>
<accession>X1RM38</accession>
<comment type="caution">
    <text evidence="1">The sequence shown here is derived from an EMBL/GenBank/DDBJ whole genome shotgun (WGS) entry which is preliminary data.</text>
</comment>
<dbReference type="AlphaFoldDB" id="X1RM38"/>